<protein>
    <recommendedName>
        <fullName evidence="1">DUF7924 domain-containing protein</fullName>
    </recommendedName>
</protein>
<dbReference type="Pfam" id="PF25545">
    <property type="entry name" value="DUF7924"/>
    <property type="match status" value="1"/>
</dbReference>
<gene>
    <name evidence="2" type="ORF">K469DRAFT_724986</name>
</gene>
<accession>A0A6A6EA19</accession>
<dbReference type="InterPro" id="IPR057684">
    <property type="entry name" value="DUF7924"/>
</dbReference>
<sequence length="165" mass="19105">MATYYMYFPFLTCENAYSMTLAVRAVVELFRPVKREKEIYREILAFSVSHDHRLVRIYGHYAVIDGVNTTFYRHTIHTFDSTALGGEDRWTAHKFTKNVYNTWMPTHFKRLCSAIDDLPLELDFDVRPLLQGSGLSQGLESHHLSQSLAEVLSLPPFSKQTEKRG</sequence>
<reference evidence="2" key="1">
    <citation type="journal article" date="2020" name="Stud. Mycol.">
        <title>101 Dothideomycetes genomes: a test case for predicting lifestyles and emergence of pathogens.</title>
        <authorList>
            <person name="Haridas S."/>
            <person name="Albert R."/>
            <person name="Binder M."/>
            <person name="Bloem J."/>
            <person name="Labutti K."/>
            <person name="Salamov A."/>
            <person name="Andreopoulos B."/>
            <person name="Baker S."/>
            <person name="Barry K."/>
            <person name="Bills G."/>
            <person name="Bluhm B."/>
            <person name="Cannon C."/>
            <person name="Castanera R."/>
            <person name="Culley D."/>
            <person name="Daum C."/>
            <person name="Ezra D."/>
            <person name="Gonzalez J."/>
            <person name="Henrissat B."/>
            <person name="Kuo A."/>
            <person name="Liang C."/>
            <person name="Lipzen A."/>
            <person name="Lutzoni F."/>
            <person name="Magnuson J."/>
            <person name="Mondo S."/>
            <person name="Nolan M."/>
            <person name="Ohm R."/>
            <person name="Pangilinan J."/>
            <person name="Park H.-J."/>
            <person name="Ramirez L."/>
            <person name="Alfaro M."/>
            <person name="Sun H."/>
            <person name="Tritt A."/>
            <person name="Yoshinaga Y."/>
            <person name="Zwiers L.-H."/>
            <person name="Turgeon B."/>
            <person name="Goodwin S."/>
            <person name="Spatafora J."/>
            <person name="Crous P."/>
            <person name="Grigoriev I."/>
        </authorList>
    </citation>
    <scope>NUCLEOTIDE SEQUENCE</scope>
    <source>
        <strain evidence="2">CBS 207.26</strain>
    </source>
</reference>
<proteinExistence type="predicted"/>
<dbReference type="PANTHER" id="PTHR42470:SF2">
    <property type="match status" value="1"/>
</dbReference>
<dbReference type="AlphaFoldDB" id="A0A6A6EA19"/>
<dbReference type="PANTHER" id="PTHR42470">
    <property type="entry name" value="VAST DOMAIN-CONTAINING PROTEIN"/>
    <property type="match status" value="1"/>
</dbReference>
<feature type="domain" description="DUF7924" evidence="1">
    <location>
        <begin position="1"/>
        <end position="115"/>
    </location>
</feature>
<keyword evidence="3" id="KW-1185">Reference proteome</keyword>
<name>A0A6A6EA19_9PEZI</name>
<evidence type="ECO:0000313" key="2">
    <source>
        <dbReference type="EMBL" id="KAF2187895.1"/>
    </source>
</evidence>
<dbReference type="EMBL" id="ML994625">
    <property type="protein sequence ID" value="KAF2187895.1"/>
    <property type="molecule type" value="Genomic_DNA"/>
</dbReference>
<evidence type="ECO:0000313" key="3">
    <source>
        <dbReference type="Proteomes" id="UP000800200"/>
    </source>
</evidence>
<dbReference type="Proteomes" id="UP000800200">
    <property type="component" value="Unassembled WGS sequence"/>
</dbReference>
<dbReference type="OrthoDB" id="5132737at2759"/>
<evidence type="ECO:0000259" key="1">
    <source>
        <dbReference type="Pfam" id="PF25545"/>
    </source>
</evidence>
<organism evidence="2 3">
    <name type="scientific">Zopfia rhizophila CBS 207.26</name>
    <dbReference type="NCBI Taxonomy" id="1314779"/>
    <lineage>
        <taxon>Eukaryota</taxon>
        <taxon>Fungi</taxon>
        <taxon>Dikarya</taxon>
        <taxon>Ascomycota</taxon>
        <taxon>Pezizomycotina</taxon>
        <taxon>Dothideomycetes</taxon>
        <taxon>Dothideomycetes incertae sedis</taxon>
        <taxon>Zopfiaceae</taxon>
        <taxon>Zopfia</taxon>
    </lineage>
</organism>